<evidence type="ECO:0000313" key="2">
    <source>
        <dbReference type="Proteomes" id="UP000799755"/>
    </source>
</evidence>
<gene>
    <name evidence="1" type="ORF">BDR25DRAFT_64444</name>
</gene>
<comment type="caution">
    <text evidence="1">The sequence shown here is derived from an EMBL/GenBank/DDBJ whole genome shotgun (WGS) entry which is preliminary data.</text>
</comment>
<sequence length="180" mass="19206">MASTIISLALRGCQALFAIIILGLSAGLLKGQVVKDQLPSTIPYAIFTGAFGLVCACIGVASNWVEILQTVLMAGIDCAVAFFYLAGGVIIAYKLRGINCAKSDFATRKKMTGNNLLNGGCEKAEGRTLCGYTENDDYTYRAGTLNARCKQSEADAAFMFMSVLLMAACVAMLFIQLKKK</sequence>
<organism evidence="1 2">
    <name type="scientific">Lindgomyces ingoldianus</name>
    <dbReference type="NCBI Taxonomy" id="673940"/>
    <lineage>
        <taxon>Eukaryota</taxon>
        <taxon>Fungi</taxon>
        <taxon>Dikarya</taxon>
        <taxon>Ascomycota</taxon>
        <taxon>Pezizomycotina</taxon>
        <taxon>Dothideomycetes</taxon>
        <taxon>Pleosporomycetidae</taxon>
        <taxon>Pleosporales</taxon>
        <taxon>Lindgomycetaceae</taxon>
        <taxon>Lindgomyces</taxon>
    </lineage>
</organism>
<reference evidence="1" key="1">
    <citation type="journal article" date="2020" name="Stud. Mycol.">
        <title>101 Dothideomycetes genomes: a test case for predicting lifestyles and emergence of pathogens.</title>
        <authorList>
            <person name="Haridas S."/>
            <person name="Albert R."/>
            <person name="Binder M."/>
            <person name="Bloem J."/>
            <person name="Labutti K."/>
            <person name="Salamov A."/>
            <person name="Andreopoulos B."/>
            <person name="Baker S."/>
            <person name="Barry K."/>
            <person name="Bills G."/>
            <person name="Bluhm B."/>
            <person name="Cannon C."/>
            <person name="Castanera R."/>
            <person name="Culley D."/>
            <person name="Daum C."/>
            <person name="Ezra D."/>
            <person name="Gonzalez J."/>
            <person name="Henrissat B."/>
            <person name="Kuo A."/>
            <person name="Liang C."/>
            <person name="Lipzen A."/>
            <person name="Lutzoni F."/>
            <person name="Magnuson J."/>
            <person name="Mondo S."/>
            <person name="Nolan M."/>
            <person name="Ohm R."/>
            <person name="Pangilinan J."/>
            <person name="Park H.-J."/>
            <person name="Ramirez L."/>
            <person name="Alfaro M."/>
            <person name="Sun H."/>
            <person name="Tritt A."/>
            <person name="Yoshinaga Y."/>
            <person name="Zwiers L.-H."/>
            <person name="Turgeon B."/>
            <person name="Goodwin S."/>
            <person name="Spatafora J."/>
            <person name="Crous P."/>
            <person name="Grigoriev I."/>
        </authorList>
    </citation>
    <scope>NUCLEOTIDE SEQUENCE</scope>
    <source>
        <strain evidence="1">ATCC 200398</strain>
    </source>
</reference>
<evidence type="ECO:0000313" key="1">
    <source>
        <dbReference type="EMBL" id="KAF2476211.1"/>
    </source>
</evidence>
<keyword evidence="2" id="KW-1185">Reference proteome</keyword>
<proteinExistence type="predicted"/>
<name>A0ACB6RCL1_9PLEO</name>
<accession>A0ACB6RCL1</accession>
<dbReference type="EMBL" id="MU003494">
    <property type="protein sequence ID" value="KAF2476211.1"/>
    <property type="molecule type" value="Genomic_DNA"/>
</dbReference>
<dbReference type="Proteomes" id="UP000799755">
    <property type="component" value="Unassembled WGS sequence"/>
</dbReference>
<protein>
    <submittedName>
        <fullName evidence="1">Uncharacterized protein</fullName>
    </submittedName>
</protein>